<sequence>MGKGKEMGGTLSAGMEPVASKAMDAKLREIWGKFEKGWMRRELRSVLPPTRIEWMGVKFIVYPRDNFTEFRMWELGRPPEHEATEEIAAMLAGSNAVIVDVGANAGAFGLPILARAGKTARGLFFEPNPVMLQRLNANIGLNEIKNARVFDCAISDAPGRSAMFFPKNGNLGQGRVELSYAGTAEADETIEVEIKTLPDCLRSARVARVDFLKVDVEGLEDKVIVPLLDGDEKLWPGMIYFEVEHQGSWDLPLLGRLAECGYDEVKSFGKNRLYRRAK</sequence>
<dbReference type="PANTHER" id="PTHR34203:SF15">
    <property type="entry name" value="SLL1173 PROTEIN"/>
    <property type="match status" value="1"/>
</dbReference>
<dbReference type="Proteomes" id="UP001226762">
    <property type="component" value="Unassembled WGS sequence"/>
</dbReference>
<evidence type="ECO:0000259" key="1">
    <source>
        <dbReference type="Pfam" id="PF05050"/>
    </source>
</evidence>
<dbReference type="GO" id="GO:0008168">
    <property type="term" value="F:methyltransferase activity"/>
    <property type="evidence" value="ECO:0007669"/>
    <property type="project" value="UniProtKB-KW"/>
</dbReference>
<feature type="domain" description="Methyltransferase FkbM" evidence="1">
    <location>
        <begin position="100"/>
        <end position="262"/>
    </location>
</feature>
<dbReference type="EMBL" id="JANHAX010000005">
    <property type="protein sequence ID" value="MDQ2091283.1"/>
    <property type="molecule type" value="Genomic_DNA"/>
</dbReference>
<dbReference type="SUPFAM" id="SSF53335">
    <property type="entry name" value="S-adenosyl-L-methionine-dependent methyltransferases"/>
    <property type="match status" value="1"/>
</dbReference>
<dbReference type="PANTHER" id="PTHR34203">
    <property type="entry name" value="METHYLTRANSFERASE, FKBM FAMILY PROTEIN"/>
    <property type="match status" value="1"/>
</dbReference>
<dbReference type="NCBIfam" id="TIGR01444">
    <property type="entry name" value="fkbM_fam"/>
    <property type="match status" value="1"/>
</dbReference>
<accession>A0AAE3WEZ3</accession>
<keyword evidence="3" id="KW-1185">Reference proteome</keyword>
<dbReference type="AlphaFoldDB" id="A0AAE3WEZ3"/>
<keyword evidence="2" id="KW-0489">Methyltransferase</keyword>
<dbReference type="GO" id="GO:0032259">
    <property type="term" value="P:methylation"/>
    <property type="evidence" value="ECO:0007669"/>
    <property type="project" value="UniProtKB-KW"/>
</dbReference>
<reference evidence="2" key="2">
    <citation type="submission" date="2023-02" db="EMBL/GenBank/DDBJ databases">
        <title>'Rhodoalgimonas zhirmunskyi' gen. nov., isolated from a red alga.</title>
        <authorList>
            <person name="Nedashkovskaya O.I."/>
            <person name="Otstavnykh N.Y."/>
            <person name="Bystritskaya E.P."/>
            <person name="Balabanova L.A."/>
            <person name="Isaeva M.P."/>
        </authorList>
    </citation>
    <scope>NUCLEOTIDE SEQUENCE</scope>
    <source>
        <strain evidence="2">KCTC 52189</strain>
    </source>
</reference>
<keyword evidence="2" id="KW-0808">Transferase</keyword>
<dbReference type="InterPro" id="IPR029063">
    <property type="entry name" value="SAM-dependent_MTases_sf"/>
</dbReference>
<dbReference type="InterPro" id="IPR006342">
    <property type="entry name" value="FkbM_mtfrase"/>
</dbReference>
<protein>
    <submittedName>
        <fullName evidence="2">FkbM family methyltransferase</fullName>
    </submittedName>
</protein>
<proteinExistence type="predicted"/>
<comment type="caution">
    <text evidence="2">The sequence shown here is derived from an EMBL/GenBank/DDBJ whole genome shotgun (WGS) entry which is preliminary data.</text>
</comment>
<name>A0AAE3WEZ3_9RHOB</name>
<dbReference type="Pfam" id="PF05050">
    <property type="entry name" value="Methyltransf_21"/>
    <property type="match status" value="1"/>
</dbReference>
<organism evidence="2 3">
    <name type="scientific">Marimonas arenosa</name>
    <dbReference type="NCBI Taxonomy" id="1795305"/>
    <lineage>
        <taxon>Bacteria</taxon>
        <taxon>Pseudomonadati</taxon>
        <taxon>Pseudomonadota</taxon>
        <taxon>Alphaproteobacteria</taxon>
        <taxon>Rhodobacterales</taxon>
        <taxon>Paracoccaceae</taxon>
        <taxon>Marimonas</taxon>
    </lineage>
</organism>
<dbReference type="InterPro" id="IPR052514">
    <property type="entry name" value="SAM-dependent_MTase"/>
</dbReference>
<gene>
    <name evidence="2" type="ORF">NO357_15390</name>
</gene>
<reference evidence="2" key="1">
    <citation type="submission" date="2022-07" db="EMBL/GenBank/DDBJ databases">
        <authorList>
            <person name="Otstavnykh N."/>
            <person name="Isaeva M."/>
            <person name="Bystritskaya E."/>
        </authorList>
    </citation>
    <scope>NUCLEOTIDE SEQUENCE</scope>
    <source>
        <strain evidence="2">KCTC 52189</strain>
    </source>
</reference>
<evidence type="ECO:0000313" key="2">
    <source>
        <dbReference type="EMBL" id="MDQ2091283.1"/>
    </source>
</evidence>
<dbReference type="Gene3D" id="3.40.50.150">
    <property type="entry name" value="Vaccinia Virus protein VP39"/>
    <property type="match status" value="1"/>
</dbReference>
<evidence type="ECO:0000313" key="3">
    <source>
        <dbReference type="Proteomes" id="UP001226762"/>
    </source>
</evidence>
<dbReference type="RefSeq" id="WP_306736579.1">
    <property type="nucleotide sequence ID" value="NZ_JANHAX010000005.1"/>
</dbReference>